<evidence type="ECO:0000313" key="3">
    <source>
        <dbReference type="EMBL" id="KAA8494014.1"/>
    </source>
</evidence>
<feature type="coiled-coil region" evidence="2">
    <location>
        <begin position="151"/>
        <end position="199"/>
    </location>
</feature>
<protein>
    <submittedName>
        <fullName evidence="3">Putative membrane-associated 30 kDa protein, chloroplastic</fullName>
    </submittedName>
</protein>
<sequence>MAFVGSVGVRSAWSHTQTAHASLCRAHAQKASAFLGAAPRVQSMRVRATRRQHAQPQMNLFDRFFRVVRSVLNRVVGNFEDPEKIIIQTMTDMQNDLVKVRQVYAQVAAAAKRTERELDQSQSISDGWKRRAEIALRSGDELLAREALIRKNQADIKVKTVRAQLETLNKNIQNLQGSIMEIESKMSEAQNMKHELIARAQAAKTTTRINSMLNSVSDSSGLAAFERMREKVETLEAESEVTRAASLSATPSIEARFRELEGASSVDEELRRMKEEMNPKMISMGTLDSQRDLDLIRLQVKRDSF</sequence>
<dbReference type="Pfam" id="PF04012">
    <property type="entry name" value="PspA_IM30"/>
    <property type="match status" value="1"/>
</dbReference>
<gene>
    <name evidence="3" type="ORF">FVE85_3989</name>
</gene>
<name>A0A5J4YTI5_PORPP</name>
<reference evidence="4" key="1">
    <citation type="journal article" date="2019" name="Nat. Commun.">
        <title>Expansion of phycobilisome linker gene families in mesophilic red algae.</title>
        <authorList>
            <person name="Lee J."/>
            <person name="Kim D."/>
            <person name="Bhattacharya D."/>
            <person name="Yoon H.S."/>
        </authorList>
    </citation>
    <scope>NUCLEOTIDE SEQUENCE [LARGE SCALE GENOMIC DNA]</scope>
    <source>
        <strain evidence="4">CCMP 1328</strain>
    </source>
</reference>
<proteinExistence type="inferred from homology"/>
<accession>A0A5J4YTI5</accession>
<dbReference type="Proteomes" id="UP000324585">
    <property type="component" value="Unassembled WGS sequence"/>
</dbReference>
<evidence type="ECO:0000256" key="1">
    <source>
        <dbReference type="ARBA" id="ARBA00043985"/>
    </source>
</evidence>
<dbReference type="EMBL" id="VRMN01000005">
    <property type="protein sequence ID" value="KAA8494014.1"/>
    <property type="molecule type" value="Genomic_DNA"/>
</dbReference>
<dbReference type="OMA" id="HKAQIAM"/>
<evidence type="ECO:0000256" key="2">
    <source>
        <dbReference type="SAM" id="Coils"/>
    </source>
</evidence>
<comment type="caution">
    <text evidence="3">The sequence shown here is derived from an EMBL/GenBank/DDBJ whole genome shotgun (WGS) entry which is preliminary data.</text>
</comment>
<comment type="similarity">
    <text evidence="1">Belongs to the PspA/Vipp/IM30 family.</text>
</comment>
<dbReference type="PANTHER" id="PTHR31088:SF6">
    <property type="entry name" value="PHAGE SHOCK PROTEIN A"/>
    <property type="match status" value="1"/>
</dbReference>
<organism evidence="3 4">
    <name type="scientific">Porphyridium purpureum</name>
    <name type="common">Red alga</name>
    <name type="synonym">Porphyridium cruentum</name>
    <dbReference type="NCBI Taxonomy" id="35688"/>
    <lineage>
        <taxon>Eukaryota</taxon>
        <taxon>Rhodophyta</taxon>
        <taxon>Bangiophyceae</taxon>
        <taxon>Porphyridiales</taxon>
        <taxon>Porphyridiaceae</taxon>
        <taxon>Porphyridium</taxon>
    </lineage>
</organism>
<dbReference type="OrthoDB" id="434485at2759"/>
<keyword evidence="2" id="KW-0175">Coiled coil</keyword>
<dbReference type="InterPro" id="IPR007157">
    <property type="entry name" value="PspA_VIPP1"/>
</dbReference>
<dbReference type="PANTHER" id="PTHR31088">
    <property type="entry name" value="MEMBRANE-ASSOCIATED PROTEIN VIPP1, CHLOROPLASTIC"/>
    <property type="match status" value="1"/>
</dbReference>
<evidence type="ECO:0000313" key="4">
    <source>
        <dbReference type="Proteomes" id="UP000324585"/>
    </source>
</evidence>
<keyword evidence="4" id="KW-1185">Reference proteome</keyword>
<dbReference type="AlphaFoldDB" id="A0A5J4YTI5"/>